<evidence type="ECO:0000256" key="7">
    <source>
        <dbReference type="ARBA" id="ARBA00022741"/>
    </source>
</evidence>
<dbReference type="Gene3D" id="1.20.120.1910">
    <property type="entry name" value="Cysteine-tRNA ligase, C-terminal anti-codon recognition domain"/>
    <property type="match status" value="1"/>
</dbReference>
<dbReference type="Proteomes" id="UP000325292">
    <property type="component" value="Chromosome"/>
</dbReference>
<sequence length="465" mass="53100">MIYIYDTLTRQKRPFIPLKPPEVSIYVCGVTPYAEAHVGHARPAVMWDVIKRHLTRRGYFVRHVQNFTDIDDKIVRQALAEHEDPKALAERYMAQYTDVMQRLRVIPPDYAPRVTENIPQIIAFITELLNKQMAYVSGHDVYFTVTDDGTYGQLSGRKIEDLYAGVRMEVHEGKRAPQDFALWKSADDTEPGWVSPWGYGRPGWHIECSTMAAQYLGRQFDLHGGGLDLVFPHHENERAQSMGYFGCEPASYWVHNGLITQDNVKMSKSLGNGLGLREILEQIDPVVLRTYLLSVHYRSPLDFQLASAEEWGRGLQRIWRLWDEAKNQPAPSEWVDEPWARRLESFEQRLAECLDDDFNTAKAFAEVFEMAHDVRYGMAQGHGALALAWARRNLQAADQILGLLPETSQVLSLSTMAERLLSIREQARARRDFQEADAIRNLLAKAGYTIEDTPEGPRILSQPSA</sequence>
<comment type="cofactor">
    <cofactor evidence="13">
        <name>Zn(2+)</name>
        <dbReference type="ChEBI" id="CHEBI:29105"/>
    </cofactor>
    <text evidence="13">Binds 1 zinc ion per subunit.</text>
</comment>
<keyword evidence="16" id="KW-1185">Reference proteome</keyword>
<evidence type="ECO:0000256" key="2">
    <source>
        <dbReference type="ARBA" id="ARBA00005594"/>
    </source>
</evidence>
<feature type="binding site" evidence="13">
    <location>
        <position position="28"/>
    </location>
    <ligand>
        <name>Zn(2+)</name>
        <dbReference type="ChEBI" id="CHEBI:29105"/>
    </ligand>
</feature>
<dbReference type="PANTHER" id="PTHR10890:SF3">
    <property type="entry name" value="CYSTEINE--TRNA LIGASE, CYTOPLASMIC"/>
    <property type="match status" value="1"/>
</dbReference>
<dbReference type="PRINTS" id="PR00983">
    <property type="entry name" value="TRNASYNTHCYS"/>
</dbReference>
<comment type="similarity">
    <text evidence="2 13">Belongs to the class-I aminoacyl-tRNA synthetase family.</text>
</comment>
<dbReference type="InterPro" id="IPR015273">
    <property type="entry name" value="Cys-tRNA-synt_Ia_DALR"/>
</dbReference>
<evidence type="ECO:0000256" key="13">
    <source>
        <dbReference type="HAMAP-Rule" id="MF_00041"/>
    </source>
</evidence>
<organism evidence="15 16">
    <name type="scientific">Sulfobacillus thermotolerans</name>
    <dbReference type="NCBI Taxonomy" id="338644"/>
    <lineage>
        <taxon>Bacteria</taxon>
        <taxon>Bacillati</taxon>
        <taxon>Bacillota</taxon>
        <taxon>Clostridia</taxon>
        <taxon>Eubacteriales</taxon>
        <taxon>Clostridiales Family XVII. Incertae Sedis</taxon>
        <taxon>Sulfobacillus</taxon>
    </lineage>
</organism>
<dbReference type="PANTHER" id="PTHR10890">
    <property type="entry name" value="CYSTEINYL-TRNA SYNTHETASE"/>
    <property type="match status" value="1"/>
</dbReference>
<comment type="catalytic activity">
    <reaction evidence="12 13">
        <text>tRNA(Cys) + L-cysteine + ATP = L-cysteinyl-tRNA(Cys) + AMP + diphosphate</text>
        <dbReference type="Rhea" id="RHEA:17773"/>
        <dbReference type="Rhea" id="RHEA-COMP:9661"/>
        <dbReference type="Rhea" id="RHEA-COMP:9679"/>
        <dbReference type="ChEBI" id="CHEBI:30616"/>
        <dbReference type="ChEBI" id="CHEBI:33019"/>
        <dbReference type="ChEBI" id="CHEBI:35235"/>
        <dbReference type="ChEBI" id="CHEBI:78442"/>
        <dbReference type="ChEBI" id="CHEBI:78517"/>
        <dbReference type="ChEBI" id="CHEBI:456215"/>
        <dbReference type="EC" id="6.1.1.16"/>
    </reaction>
</comment>
<dbReference type="Gene3D" id="3.40.50.620">
    <property type="entry name" value="HUPs"/>
    <property type="match status" value="1"/>
</dbReference>
<keyword evidence="6 13" id="KW-0479">Metal-binding</keyword>
<dbReference type="InterPro" id="IPR015803">
    <property type="entry name" value="Cys-tRNA-ligase"/>
</dbReference>
<feature type="short sequence motif" description="'HIGH' region" evidence="13">
    <location>
        <begin position="30"/>
        <end position="40"/>
    </location>
</feature>
<evidence type="ECO:0000256" key="1">
    <source>
        <dbReference type="ARBA" id="ARBA00004496"/>
    </source>
</evidence>
<evidence type="ECO:0000256" key="8">
    <source>
        <dbReference type="ARBA" id="ARBA00022833"/>
    </source>
</evidence>
<dbReference type="InterPro" id="IPR009080">
    <property type="entry name" value="tRNAsynth_Ia_anticodon-bd"/>
</dbReference>
<feature type="binding site" evidence="13">
    <location>
        <position position="268"/>
    </location>
    <ligand>
        <name>ATP</name>
        <dbReference type="ChEBI" id="CHEBI:30616"/>
    </ligand>
</feature>
<dbReference type="CDD" id="cd00672">
    <property type="entry name" value="CysRS_core"/>
    <property type="match status" value="1"/>
</dbReference>
<keyword evidence="7 13" id="KW-0547">Nucleotide-binding</keyword>
<feature type="binding site" evidence="13">
    <location>
        <position position="237"/>
    </location>
    <ligand>
        <name>Zn(2+)</name>
        <dbReference type="ChEBI" id="CHEBI:29105"/>
    </ligand>
</feature>
<dbReference type="EC" id="6.1.1.16" evidence="13"/>
<dbReference type="SMART" id="SM00840">
    <property type="entry name" value="DALR_2"/>
    <property type="match status" value="1"/>
</dbReference>
<dbReference type="InterPro" id="IPR024909">
    <property type="entry name" value="Cys-tRNA/MSH_ligase"/>
</dbReference>
<dbReference type="InterPro" id="IPR032678">
    <property type="entry name" value="tRNA-synt_1_cat_dom"/>
</dbReference>
<keyword evidence="8 13" id="KW-0862">Zinc</keyword>
<evidence type="ECO:0000313" key="16">
    <source>
        <dbReference type="Proteomes" id="UP000325292"/>
    </source>
</evidence>
<keyword evidence="5 13" id="KW-0436">Ligase</keyword>
<dbReference type="SUPFAM" id="SSF52374">
    <property type="entry name" value="Nucleotidylyl transferase"/>
    <property type="match status" value="1"/>
</dbReference>
<evidence type="ECO:0000256" key="4">
    <source>
        <dbReference type="ARBA" id="ARBA00022490"/>
    </source>
</evidence>
<reference evidence="15 16" key="1">
    <citation type="journal article" date="2019" name="Sci. Rep.">
        <title>Sulfobacillus thermotolerans: new insights into resistance and metabolic capacities of acidophilic chemolithotrophs.</title>
        <authorList>
            <person name="Panyushkina A.E."/>
            <person name="Babenko V.V."/>
            <person name="Nikitina A.S."/>
            <person name="Selezneva O.V."/>
            <person name="Tsaplina I.A."/>
            <person name="Letarova M.A."/>
            <person name="Kostryukova E.S."/>
            <person name="Letarov A.V."/>
        </authorList>
    </citation>
    <scope>NUCLEOTIDE SEQUENCE [LARGE SCALE GENOMIC DNA]</scope>
    <source>
        <strain evidence="15 16">Kr1</strain>
    </source>
</reference>
<evidence type="ECO:0000256" key="9">
    <source>
        <dbReference type="ARBA" id="ARBA00022840"/>
    </source>
</evidence>
<evidence type="ECO:0000256" key="12">
    <source>
        <dbReference type="ARBA" id="ARBA00047398"/>
    </source>
</evidence>
<evidence type="ECO:0000256" key="10">
    <source>
        <dbReference type="ARBA" id="ARBA00022917"/>
    </source>
</evidence>
<feature type="binding site" evidence="13">
    <location>
        <position position="233"/>
    </location>
    <ligand>
        <name>Zn(2+)</name>
        <dbReference type="ChEBI" id="CHEBI:29105"/>
    </ligand>
</feature>
<evidence type="ECO:0000256" key="11">
    <source>
        <dbReference type="ARBA" id="ARBA00023146"/>
    </source>
</evidence>
<dbReference type="InterPro" id="IPR056411">
    <property type="entry name" value="CysS_C"/>
</dbReference>
<accession>A0ABN5GWM4</accession>
<dbReference type="Pfam" id="PF09190">
    <property type="entry name" value="DALR_2"/>
    <property type="match status" value="1"/>
</dbReference>
<evidence type="ECO:0000259" key="14">
    <source>
        <dbReference type="SMART" id="SM00840"/>
    </source>
</evidence>
<keyword evidence="11 13" id="KW-0030">Aminoacyl-tRNA synthetase</keyword>
<protein>
    <recommendedName>
        <fullName evidence="13">Cysteine--tRNA ligase</fullName>
        <ecNumber evidence="13">6.1.1.16</ecNumber>
    </recommendedName>
    <alternativeName>
        <fullName evidence="13">Cysteinyl-tRNA synthetase</fullName>
        <shortName evidence="13">CysRS</shortName>
    </alternativeName>
</protein>
<comment type="subunit">
    <text evidence="3 13">Monomer.</text>
</comment>
<feature type="domain" description="Cysteinyl-tRNA synthetase class Ia DALR" evidence="14">
    <location>
        <begin position="349"/>
        <end position="412"/>
    </location>
</feature>
<dbReference type="GO" id="GO:0016874">
    <property type="term" value="F:ligase activity"/>
    <property type="evidence" value="ECO:0007669"/>
    <property type="project" value="UniProtKB-KW"/>
</dbReference>
<name>A0ABN5GWM4_9FIRM</name>
<keyword evidence="9 13" id="KW-0067">ATP-binding</keyword>
<dbReference type="InterPro" id="IPR014729">
    <property type="entry name" value="Rossmann-like_a/b/a_fold"/>
</dbReference>
<evidence type="ECO:0000256" key="3">
    <source>
        <dbReference type="ARBA" id="ARBA00011245"/>
    </source>
</evidence>
<dbReference type="Pfam" id="PF01406">
    <property type="entry name" value="tRNA-synt_1e"/>
    <property type="match status" value="1"/>
</dbReference>
<dbReference type="EMBL" id="CP019454">
    <property type="protein sequence ID" value="AUW92906.1"/>
    <property type="molecule type" value="Genomic_DNA"/>
</dbReference>
<dbReference type="HAMAP" id="MF_00041">
    <property type="entry name" value="Cys_tRNA_synth"/>
    <property type="match status" value="1"/>
</dbReference>
<gene>
    <name evidence="13" type="primary">cysS</name>
    <name evidence="15" type="ORF">BXT84_02200</name>
</gene>
<comment type="subcellular location">
    <subcellularLocation>
        <location evidence="1 13">Cytoplasm</location>
    </subcellularLocation>
</comment>
<keyword evidence="4 13" id="KW-0963">Cytoplasm</keyword>
<dbReference type="SUPFAM" id="SSF47323">
    <property type="entry name" value="Anticodon-binding domain of a subclass of class I aminoacyl-tRNA synthetases"/>
    <property type="match status" value="1"/>
</dbReference>
<keyword evidence="10 13" id="KW-0648">Protein biosynthesis</keyword>
<feature type="short sequence motif" description="'KMSKS' region" evidence="13">
    <location>
        <begin position="265"/>
        <end position="269"/>
    </location>
</feature>
<evidence type="ECO:0000256" key="5">
    <source>
        <dbReference type="ARBA" id="ARBA00022598"/>
    </source>
</evidence>
<evidence type="ECO:0000256" key="6">
    <source>
        <dbReference type="ARBA" id="ARBA00022723"/>
    </source>
</evidence>
<proteinExistence type="inferred from homology"/>
<dbReference type="Pfam" id="PF23493">
    <property type="entry name" value="CysS_C"/>
    <property type="match status" value="1"/>
</dbReference>
<feature type="binding site" evidence="13">
    <location>
        <position position="208"/>
    </location>
    <ligand>
        <name>Zn(2+)</name>
        <dbReference type="ChEBI" id="CHEBI:29105"/>
    </ligand>
</feature>
<dbReference type="NCBIfam" id="TIGR00435">
    <property type="entry name" value="cysS"/>
    <property type="match status" value="1"/>
</dbReference>
<evidence type="ECO:0000313" key="15">
    <source>
        <dbReference type="EMBL" id="AUW92906.1"/>
    </source>
</evidence>